<proteinExistence type="predicted"/>
<dbReference type="AlphaFoldDB" id="A0ABD0LGK5"/>
<dbReference type="InterPro" id="IPR014756">
    <property type="entry name" value="Ig_E-set"/>
</dbReference>
<reference evidence="2 3" key="1">
    <citation type="journal article" date="2023" name="Sci. Data">
        <title>Genome assembly of the Korean intertidal mud-creeper Batillaria attramentaria.</title>
        <authorList>
            <person name="Patra A.K."/>
            <person name="Ho P.T."/>
            <person name="Jun S."/>
            <person name="Lee S.J."/>
            <person name="Kim Y."/>
            <person name="Won Y.J."/>
        </authorList>
    </citation>
    <scope>NUCLEOTIDE SEQUENCE [LARGE SCALE GENOMIC DNA]</scope>
    <source>
        <strain evidence="2">Wonlab-2016</strain>
    </source>
</reference>
<sequence length="77" mass="8576">MPGGDGLGPRVRDNNDGTICVEYEPKKEGRHEVIMTHDGSGVKGQWNTFVVIFGCYNDRLAVSLLMQSFCTLLIFLK</sequence>
<organism evidence="2 3">
    <name type="scientific">Batillaria attramentaria</name>
    <dbReference type="NCBI Taxonomy" id="370345"/>
    <lineage>
        <taxon>Eukaryota</taxon>
        <taxon>Metazoa</taxon>
        <taxon>Spiralia</taxon>
        <taxon>Lophotrochozoa</taxon>
        <taxon>Mollusca</taxon>
        <taxon>Gastropoda</taxon>
        <taxon>Caenogastropoda</taxon>
        <taxon>Sorbeoconcha</taxon>
        <taxon>Cerithioidea</taxon>
        <taxon>Batillariidae</taxon>
        <taxon>Batillaria</taxon>
    </lineage>
</organism>
<dbReference type="Gene3D" id="2.60.40.10">
    <property type="entry name" value="Immunoglobulins"/>
    <property type="match status" value="1"/>
</dbReference>
<accession>A0ABD0LGK5</accession>
<dbReference type="InterPro" id="IPR013783">
    <property type="entry name" value="Ig-like_fold"/>
</dbReference>
<dbReference type="Proteomes" id="UP001519460">
    <property type="component" value="Unassembled WGS sequence"/>
</dbReference>
<dbReference type="Pfam" id="PF00630">
    <property type="entry name" value="Filamin"/>
    <property type="match status" value="1"/>
</dbReference>
<dbReference type="PROSITE" id="PS50194">
    <property type="entry name" value="FILAMIN_REPEAT"/>
    <property type="match status" value="1"/>
</dbReference>
<keyword evidence="3" id="KW-1185">Reference proteome</keyword>
<dbReference type="EMBL" id="JACVVK020000050">
    <property type="protein sequence ID" value="KAK7498575.1"/>
    <property type="molecule type" value="Genomic_DNA"/>
</dbReference>
<comment type="caution">
    <text evidence="2">The sequence shown here is derived from an EMBL/GenBank/DDBJ whole genome shotgun (WGS) entry which is preliminary data.</text>
</comment>
<evidence type="ECO:0000313" key="3">
    <source>
        <dbReference type="Proteomes" id="UP001519460"/>
    </source>
</evidence>
<evidence type="ECO:0000256" key="1">
    <source>
        <dbReference type="PROSITE-ProRule" id="PRU00087"/>
    </source>
</evidence>
<feature type="repeat" description="Filamin" evidence="1">
    <location>
        <begin position="1"/>
        <end position="51"/>
    </location>
</feature>
<dbReference type="SUPFAM" id="SSF81296">
    <property type="entry name" value="E set domains"/>
    <property type="match status" value="1"/>
</dbReference>
<dbReference type="InterPro" id="IPR017868">
    <property type="entry name" value="Filamin/ABP280_repeat-like"/>
</dbReference>
<name>A0ABD0LGK5_9CAEN</name>
<protein>
    <submittedName>
        <fullName evidence="2">Uncharacterized protein</fullName>
    </submittedName>
</protein>
<evidence type="ECO:0000313" key="2">
    <source>
        <dbReference type="EMBL" id="KAK7498575.1"/>
    </source>
</evidence>
<gene>
    <name evidence="2" type="ORF">BaRGS_00010235</name>
</gene>